<feature type="domain" description="C-type lectin" evidence="5">
    <location>
        <begin position="297"/>
        <end position="414"/>
    </location>
</feature>
<dbReference type="EMBL" id="JBCEZU010000089">
    <property type="protein sequence ID" value="KAK9531191.1"/>
    <property type="molecule type" value="Genomic_DNA"/>
</dbReference>
<feature type="coiled-coil region" evidence="3">
    <location>
        <begin position="86"/>
        <end position="120"/>
    </location>
</feature>
<evidence type="ECO:0000259" key="5">
    <source>
        <dbReference type="PROSITE" id="PS50041"/>
    </source>
</evidence>
<comment type="caution">
    <text evidence="6">The sequence shown here is derived from an EMBL/GenBank/DDBJ whole genome shotgun (WGS) entry which is preliminary data.</text>
</comment>
<feature type="coiled-coil region" evidence="3">
    <location>
        <begin position="149"/>
        <end position="197"/>
    </location>
</feature>
<dbReference type="Pfam" id="PF00059">
    <property type="entry name" value="Lectin_C"/>
    <property type="match status" value="1"/>
</dbReference>
<evidence type="ECO:0000256" key="4">
    <source>
        <dbReference type="SAM" id="Phobius"/>
    </source>
</evidence>
<dbReference type="InterPro" id="IPR016187">
    <property type="entry name" value="CTDL_fold"/>
</dbReference>
<evidence type="ECO:0000313" key="7">
    <source>
        <dbReference type="Proteomes" id="UP001488805"/>
    </source>
</evidence>
<reference evidence="6 7" key="1">
    <citation type="journal article" date="2024" name="Genome Biol. Evol.">
        <title>Chromosome-level genome assembly of the viviparous eelpout Zoarces viviparus.</title>
        <authorList>
            <person name="Fuhrmann N."/>
            <person name="Brasseur M.V."/>
            <person name="Bakowski C.E."/>
            <person name="Podsiadlowski L."/>
            <person name="Prost S."/>
            <person name="Krehenwinkel H."/>
            <person name="Mayer C."/>
        </authorList>
    </citation>
    <scope>NUCLEOTIDE SEQUENCE [LARGE SCALE GENOMIC DNA]</scope>
    <source>
        <strain evidence="6">NO-MEL_2022_Ind0_liver</strain>
    </source>
</reference>
<evidence type="ECO:0000256" key="1">
    <source>
        <dbReference type="ARBA" id="ARBA00022734"/>
    </source>
</evidence>
<keyword evidence="1" id="KW-0430">Lectin</keyword>
<dbReference type="CDD" id="cd03590">
    <property type="entry name" value="CLECT_DC-SIGN_like"/>
    <property type="match status" value="1"/>
</dbReference>
<feature type="transmembrane region" description="Helical" evidence="4">
    <location>
        <begin position="36"/>
        <end position="58"/>
    </location>
</feature>
<feature type="coiled-coil region" evidence="3">
    <location>
        <begin position="240"/>
        <end position="274"/>
    </location>
</feature>
<keyword evidence="2" id="KW-1015">Disulfide bond</keyword>
<dbReference type="SUPFAM" id="SSF90257">
    <property type="entry name" value="Myosin rod fragments"/>
    <property type="match status" value="1"/>
</dbReference>
<dbReference type="GO" id="GO:0030246">
    <property type="term" value="F:carbohydrate binding"/>
    <property type="evidence" value="ECO:0007669"/>
    <property type="project" value="UniProtKB-KW"/>
</dbReference>
<dbReference type="SMART" id="SM00034">
    <property type="entry name" value="CLECT"/>
    <property type="match status" value="1"/>
</dbReference>
<keyword evidence="7" id="KW-1185">Reference proteome</keyword>
<dbReference type="AlphaFoldDB" id="A0AAW1F9J4"/>
<evidence type="ECO:0000256" key="2">
    <source>
        <dbReference type="ARBA" id="ARBA00023157"/>
    </source>
</evidence>
<evidence type="ECO:0000256" key="3">
    <source>
        <dbReference type="SAM" id="Coils"/>
    </source>
</evidence>
<name>A0AAW1F9J4_ZOAVI</name>
<keyword evidence="4" id="KW-0812">Transmembrane</keyword>
<dbReference type="SUPFAM" id="SSF56436">
    <property type="entry name" value="C-type lectin-like"/>
    <property type="match status" value="1"/>
</dbReference>
<keyword evidence="3" id="KW-0175">Coiled coil</keyword>
<dbReference type="InterPro" id="IPR050111">
    <property type="entry name" value="C-type_lectin/snaclec_domain"/>
</dbReference>
<accession>A0AAW1F9J4</accession>
<dbReference type="Proteomes" id="UP001488805">
    <property type="component" value="Unassembled WGS sequence"/>
</dbReference>
<dbReference type="Gene3D" id="1.20.5.1000">
    <property type="entry name" value="arf6 gtpase in complex with a specific effector, jip4"/>
    <property type="match status" value="1"/>
</dbReference>
<keyword evidence="4" id="KW-1133">Transmembrane helix</keyword>
<dbReference type="PROSITE" id="PS00615">
    <property type="entry name" value="C_TYPE_LECTIN_1"/>
    <property type="match status" value="1"/>
</dbReference>
<dbReference type="InterPro" id="IPR016186">
    <property type="entry name" value="C-type_lectin-like/link_sf"/>
</dbReference>
<organism evidence="6 7">
    <name type="scientific">Zoarces viviparus</name>
    <name type="common">Viviparous eelpout</name>
    <name type="synonym">Blennius viviparus</name>
    <dbReference type="NCBI Taxonomy" id="48416"/>
    <lineage>
        <taxon>Eukaryota</taxon>
        <taxon>Metazoa</taxon>
        <taxon>Chordata</taxon>
        <taxon>Craniata</taxon>
        <taxon>Vertebrata</taxon>
        <taxon>Euteleostomi</taxon>
        <taxon>Actinopterygii</taxon>
        <taxon>Neopterygii</taxon>
        <taxon>Teleostei</taxon>
        <taxon>Neoteleostei</taxon>
        <taxon>Acanthomorphata</taxon>
        <taxon>Eupercaria</taxon>
        <taxon>Perciformes</taxon>
        <taxon>Cottioidei</taxon>
        <taxon>Zoarcales</taxon>
        <taxon>Zoarcidae</taxon>
        <taxon>Zoarcinae</taxon>
        <taxon>Zoarces</taxon>
    </lineage>
</organism>
<dbReference type="Gene3D" id="1.20.5.400">
    <property type="match status" value="3"/>
</dbReference>
<protein>
    <recommendedName>
        <fullName evidence="5">C-type lectin domain-containing protein</fullName>
    </recommendedName>
</protein>
<evidence type="ECO:0000313" key="6">
    <source>
        <dbReference type="EMBL" id="KAK9531191.1"/>
    </source>
</evidence>
<gene>
    <name evidence="6" type="ORF">VZT92_010633</name>
</gene>
<dbReference type="InterPro" id="IPR001304">
    <property type="entry name" value="C-type_lectin-like"/>
</dbReference>
<dbReference type="PANTHER" id="PTHR22803">
    <property type="entry name" value="MANNOSE, PHOSPHOLIPASE, LECTIN RECEPTOR RELATED"/>
    <property type="match status" value="1"/>
</dbReference>
<dbReference type="InterPro" id="IPR018378">
    <property type="entry name" value="C-type_lectin_CS"/>
</dbReference>
<dbReference type="Gene3D" id="3.10.100.10">
    <property type="entry name" value="Mannose-Binding Protein A, subunit A"/>
    <property type="match status" value="1"/>
</dbReference>
<proteinExistence type="predicted"/>
<keyword evidence="4" id="KW-0472">Membrane</keyword>
<sequence length="415" mass="47768">MDSMEIDDNLYITKHLTMEGLVTKVDFQRRKQPSRCVTVCLGLLCAVLLAGNIGQFIYYEIISPLASADPTQASLQFPGDRLQDCYDASTAERKQLEAKLSNLTEEKGQLQQSYTALTTERDEFKTSFNNLTNENNQIQASYSTCKQESDQLQTSYNNMQKSLEELQASHNNLRATKDQLQTNNRNLQREKDEFQTLSISLRANRDQLQSNYFSLKRSKDQLQISYNTLSIRKDDLQIRYNLLTDDKDRMQSSYNSLQNEKEELQNKYNSLVKVKDVFGKDINKVRGKPCERGWIRFHISCYFVSTSQRNWASSRQDCIARGADLLIIDSREEQAFINGILPSRKQFWIGLTDSVTEGTWMWVDGTPVTTTYWYPGEPSNSGGKEHCGETWQRSSGIGVWNDDQCANLQHFICEK</sequence>
<dbReference type="InterPro" id="IPR033989">
    <property type="entry name" value="CD209-like_CTLD"/>
</dbReference>
<dbReference type="PROSITE" id="PS50041">
    <property type="entry name" value="C_TYPE_LECTIN_2"/>
    <property type="match status" value="1"/>
</dbReference>